<dbReference type="InterPro" id="IPR033175">
    <property type="entry name" value="PSD-A"/>
</dbReference>
<gene>
    <name evidence="12" type="ORF">H5P30_02600</name>
</gene>
<keyword evidence="11" id="KW-1133">Transmembrane helix</keyword>
<evidence type="ECO:0000256" key="4">
    <source>
        <dbReference type="ARBA" id="ARBA00023098"/>
    </source>
</evidence>
<reference evidence="12 13" key="1">
    <citation type="submission" date="2020-07" db="EMBL/GenBank/DDBJ databases">
        <authorList>
            <person name="Feng X."/>
        </authorList>
    </citation>
    <scope>NUCLEOTIDE SEQUENCE [LARGE SCALE GENOMIC DNA]</scope>
    <source>
        <strain evidence="12 13">JCM14086</strain>
    </source>
</reference>
<proteinExistence type="predicted"/>
<feature type="transmembrane region" description="Helical" evidence="11">
    <location>
        <begin position="12"/>
        <end position="45"/>
    </location>
</feature>
<keyword evidence="4" id="KW-0443">Lipid metabolism</keyword>
<dbReference type="PANTHER" id="PTHR35809:SF1">
    <property type="entry name" value="ARCHAETIDYLSERINE DECARBOXYLASE PROENZYME-RELATED"/>
    <property type="match status" value="1"/>
</dbReference>
<dbReference type="GO" id="GO:0008654">
    <property type="term" value="P:phospholipid biosynthetic process"/>
    <property type="evidence" value="ECO:0007669"/>
    <property type="project" value="UniProtKB-KW"/>
</dbReference>
<keyword evidence="6" id="KW-0865">Zymogen</keyword>
<evidence type="ECO:0000256" key="8">
    <source>
        <dbReference type="ARBA" id="ARBA00023239"/>
    </source>
</evidence>
<sequence>MRWQTLYEGRWIFGLLFLFTVVSFLFFPWVGPLFIGLIVFSLYFFRDPKREIPGDPLAIVSAADGVVADIVEQTEGPYEDLPIRIGVFLSVFNVHVNRTPIEGEVIFTEEKNGKYLDARHPDASSLNAFRAWLIQGPERKVAVRQITGAIARRIVAWSKPGDSLKKGDRFGMIRFGSRTEVFLPAGTRVLVSKGDKVEGGITVIAEFPQKEEQS</sequence>
<evidence type="ECO:0000256" key="3">
    <source>
        <dbReference type="ARBA" id="ARBA00022793"/>
    </source>
</evidence>
<dbReference type="EMBL" id="JACHVA010000033">
    <property type="protein sequence ID" value="MBC2600665.1"/>
    <property type="molecule type" value="Genomic_DNA"/>
</dbReference>
<keyword evidence="10" id="KW-0670">Pyruvate</keyword>
<evidence type="ECO:0000256" key="10">
    <source>
        <dbReference type="ARBA" id="ARBA00023317"/>
    </source>
</evidence>
<keyword evidence="9" id="KW-1208">Phospholipid metabolism</keyword>
<name>A0A7X1E2N6_9BACT</name>
<keyword evidence="1" id="KW-1003">Cell membrane</keyword>
<accession>A0A7X1E2N6</accession>
<comment type="caution">
    <text evidence="12">The sequence shown here is derived from an EMBL/GenBank/DDBJ whole genome shotgun (WGS) entry which is preliminary data.</text>
</comment>
<keyword evidence="8 12" id="KW-0456">Lyase</keyword>
<dbReference type="GO" id="GO:0004609">
    <property type="term" value="F:phosphatidylserine decarboxylase activity"/>
    <property type="evidence" value="ECO:0007669"/>
    <property type="project" value="UniProtKB-EC"/>
</dbReference>
<keyword evidence="7" id="KW-0594">Phospholipid biosynthesis</keyword>
<evidence type="ECO:0000256" key="11">
    <source>
        <dbReference type="SAM" id="Phobius"/>
    </source>
</evidence>
<dbReference type="Proteomes" id="UP000525652">
    <property type="component" value="Unassembled WGS sequence"/>
</dbReference>
<protein>
    <submittedName>
        <fullName evidence="12">Phosphatidylserine decarboxylase</fullName>
        <ecNumber evidence="12">4.1.1.65</ecNumber>
    </submittedName>
</protein>
<keyword evidence="13" id="KW-1185">Reference proteome</keyword>
<evidence type="ECO:0000256" key="6">
    <source>
        <dbReference type="ARBA" id="ARBA00023145"/>
    </source>
</evidence>
<evidence type="ECO:0000256" key="9">
    <source>
        <dbReference type="ARBA" id="ARBA00023264"/>
    </source>
</evidence>
<keyword evidence="11" id="KW-0812">Transmembrane</keyword>
<evidence type="ECO:0000256" key="2">
    <source>
        <dbReference type="ARBA" id="ARBA00022516"/>
    </source>
</evidence>
<organism evidence="12 13">
    <name type="scientific">Puniceicoccus vermicola</name>
    <dbReference type="NCBI Taxonomy" id="388746"/>
    <lineage>
        <taxon>Bacteria</taxon>
        <taxon>Pseudomonadati</taxon>
        <taxon>Verrucomicrobiota</taxon>
        <taxon>Opitutia</taxon>
        <taxon>Puniceicoccales</taxon>
        <taxon>Puniceicoccaceae</taxon>
        <taxon>Puniceicoccus</taxon>
    </lineage>
</organism>
<dbReference type="RefSeq" id="WP_185691405.1">
    <property type="nucleotide sequence ID" value="NZ_JACHVA010000033.1"/>
</dbReference>
<dbReference type="NCBIfam" id="NF003685">
    <property type="entry name" value="PRK05305.2-5"/>
    <property type="match status" value="1"/>
</dbReference>
<keyword evidence="2" id="KW-0444">Lipid biosynthesis</keyword>
<dbReference type="InterPro" id="IPR003817">
    <property type="entry name" value="PS_Dcarbxylase"/>
</dbReference>
<dbReference type="EC" id="4.1.1.65" evidence="12"/>
<evidence type="ECO:0000256" key="5">
    <source>
        <dbReference type="ARBA" id="ARBA00023136"/>
    </source>
</evidence>
<evidence type="ECO:0000313" key="13">
    <source>
        <dbReference type="Proteomes" id="UP000525652"/>
    </source>
</evidence>
<evidence type="ECO:0000313" key="12">
    <source>
        <dbReference type="EMBL" id="MBC2600665.1"/>
    </source>
</evidence>
<dbReference type="PANTHER" id="PTHR35809">
    <property type="entry name" value="ARCHAETIDYLSERINE DECARBOXYLASE PROENZYME-RELATED"/>
    <property type="match status" value="1"/>
</dbReference>
<dbReference type="Pfam" id="PF02666">
    <property type="entry name" value="PS_Dcarbxylase"/>
    <property type="match status" value="1"/>
</dbReference>
<dbReference type="AlphaFoldDB" id="A0A7X1E2N6"/>
<keyword evidence="5 11" id="KW-0472">Membrane</keyword>
<keyword evidence="3" id="KW-0210">Decarboxylase</keyword>
<evidence type="ECO:0000256" key="7">
    <source>
        <dbReference type="ARBA" id="ARBA00023209"/>
    </source>
</evidence>
<evidence type="ECO:0000256" key="1">
    <source>
        <dbReference type="ARBA" id="ARBA00022475"/>
    </source>
</evidence>